<accession>A0AAV2RWW2</accession>
<feature type="region of interest" description="Disordered" evidence="1">
    <location>
        <begin position="208"/>
        <end position="275"/>
    </location>
</feature>
<dbReference type="AlphaFoldDB" id="A0AAV2RWW2"/>
<feature type="region of interest" description="Disordered" evidence="1">
    <location>
        <begin position="507"/>
        <end position="576"/>
    </location>
</feature>
<evidence type="ECO:0000256" key="1">
    <source>
        <dbReference type="SAM" id="MobiDB-lite"/>
    </source>
</evidence>
<organism evidence="2 3">
    <name type="scientific">Meganyctiphanes norvegica</name>
    <name type="common">Northern krill</name>
    <name type="synonym">Thysanopoda norvegica</name>
    <dbReference type="NCBI Taxonomy" id="48144"/>
    <lineage>
        <taxon>Eukaryota</taxon>
        <taxon>Metazoa</taxon>
        <taxon>Ecdysozoa</taxon>
        <taxon>Arthropoda</taxon>
        <taxon>Crustacea</taxon>
        <taxon>Multicrustacea</taxon>
        <taxon>Malacostraca</taxon>
        <taxon>Eumalacostraca</taxon>
        <taxon>Eucarida</taxon>
        <taxon>Euphausiacea</taxon>
        <taxon>Euphausiidae</taxon>
        <taxon>Meganyctiphanes</taxon>
    </lineage>
</organism>
<evidence type="ECO:0000313" key="3">
    <source>
        <dbReference type="Proteomes" id="UP001497623"/>
    </source>
</evidence>
<name>A0AAV2RWW2_MEGNR</name>
<keyword evidence="3" id="KW-1185">Reference proteome</keyword>
<proteinExistence type="predicted"/>
<reference evidence="2 3" key="1">
    <citation type="submission" date="2024-05" db="EMBL/GenBank/DDBJ databases">
        <authorList>
            <person name="Wallberg A."/>
        </authorList>
    </citation>
    <scope>NUCLEOTIDE SEQUENCE [LARGE SCALE GENOMIC DNA]</scope>
</reference>
<evidence type="ECO:0000313" key="2">
    <source>
        <dbReference type="EMBL" id="CAL4143508.1"/>
    </source>
</evidence>
<feature type="region of interest" description="Disordered" evidence="1">
    <location>
        <begin position="1"/>
        <end position="27"/>
    </location>
</feature>
<dbReference type="EMBL" id="CAXKWB010033679">
    <property type="protein sequence ID" value="CAL4143508.1"/>
    <property type="molecule type" value="Genomic_DNA"/>
</dbReference>
<comment type="caution">
    <text evidence="2">The sequence shown here is derived from an EMBL/GenBank/DDBJ whole genome shotgun (WGS) entry which is preliminary data.</text>
</comment>
<feature type="region of interest" description="Disordered" evidence="1">
    <location>
        <begin position="292"/>
        <end position="316"/>
    </location>
</feature>
<sequence length="646" mass="67525">MSVHWMSSSSSRSHNGGGLLPTPRAPLGVNAGNPRAHLGINTMAFPIHSVRGARGGKGGLLSTPRTTSGQLIPPLGGSLLGNAVNRHAMPHGRGGPGLLPTPGISPGLIPTPPDNENFNPLAGDPGRGMPPNYIDNGRPNLSSRGGIRHSPGLIPLPPDTENLNPMARGSGRGMPSHYMGDTPSHYMGDTPSHYMGDTPSHYMGDTRPNSASRGGRGLSIGLIPTPPDNENLNPLARGPGRGIPPHYLDSGRPSSSSGGGRGFSPGLIPTPPDNENLNPLARGPCRGMPQHFMDNSRPNSASRGGRGLLPSPPTPPEGFSFSHNESCGGLLPTPGSSLLGNENFHPAGRGSRVALLPTPGQGRGGLLPTPPGPRIVGSLEPGIGTGPPGLGRGPPGFAMGRGLPGMGIRTGLGRGITGMGRGPPGLGRGLPGMGRGPPGIGRGMPGIPGTAATGLLNLVQILNMGRGNRGSGWAGNRPSPMKIKRLSLGMQPNFDSKKSTEIERNHVKANSSSMRDQNDETFKGNRTEHQRMNESNKIETEWSSEEADNNCVRMQDSDHYTDGYTGEENVDGEGEYEGDDVDFGVVYDALNAGTEEQNTAESAECDEVSDFTPRTNRGNDNCRESEVKSEVGTRRSCAIVPAHRRY</sequence>
<feature type="region of interest" description="Disordered" evidence="1">
    <location>
        <begin position="595"/>
        <end position="628"/>
    </location>
</feature>
<protein>
    <submittedName>
        <fullName evidence="2">Uncharacterized protein</fullName>
    </submittedName>
</protein>
<feature type="compositionally biased region" description="Basic and acidic residues" evidence="1">
    <location>
        <begin position="516"/>
        <end position="540"/>
    </location>
</feature>
<gene>
    <name evidence="2" type="ORF">MNOR_LOCUS29295</name>
</gene>
<dbReference type="Proteomes" id="UP001497623">
    <property type="component" value="Unassembled WGS sequence"/>
</dbReference>